<evidence type="ECO:0000313" key="2">
    <source>
        <dbReference type="EMBL" id="KAK7040338.1"/>
    </source>
</evidence>
<feature type="region of interest" description="Disordered" evidence="1">
    <location>
        <begin position="298"/>
        <end position="324"/>
    </location>
</feature>
<reference evidence="2 3" key="1">
    <citation type="submission" date="2024-01" db="EMBL/GenBank/DDBJ databases">
        <title>A draft genome for a cacao thread blight-causing isolate of Paramarasmius palmivorus.</title>
        <authorList>
            <person name="Baruah I.K."/>
            <person name="Bukari Y."/>
            <person name="Amoako-Attah I."/>
            <person name="Meinhardt L.W."/>
            <person name="Bailey B.A."/>
            <person name="Cohen S.P."/>
        </authorList>
    </citation>
    <scope>NUCLEOTIDE SEQUENCE [LARGE SCALE GENOMIC DNA]</scope>
    <source>
        <strain evidence="2 3">GH-12</strain>
    </source>
</reference>
<dbReference type="Proteomes" id="UP001383192">
    <property type="component" value="Unassembled WGS sequence"/>
</dbReference>
<dbReference type="GO" id="GO:0016874">
    <property type="term" value="F:ligase activity"/>
    <property type="evidence" value="ECO:0007669"/>
    <property type="project" value="UniProtKB-KW"/>
</dbReference>
<name>A0AAW0CNF2_9AGAR</name>
<proteinExistence type="predicted"/>
<keyword evidence="2" id="KW-0436">Ligase</keyword>
<comment type="caution">
    <text evidence="2">The sequence shown here is derived from an EMBL/GenBank/DDBJ whole genome shotgun (WGS) entry which is preliminary data.</text>
</comment>
<keyword evidence="3" id="KW-1185">Reference proteome</keyword>
<dbReference type="EMBL" id="JAYKXP010000037">
    <property type="protein sequence ID" value="KAK7040338.1"/>
    <property type="molecule type" value="Genomic_DNA"/>
</dbReference>
<sequence length="418" mass="46195">MDIVHVAERYRRRLGILRHGHALWIPEPNHALPSQCRDAGLSIGDVGRFTPSGGFESIFNVCEPANHLLNQFTGVPPDFELLHWDCHQIYETPNYFRPGIPVCSSGAKQWEIGVEGSIAIPGLPLGAGAGIAVSFSRESGAVLMPPNGATRTDCLERGKFREYLQKNGVSLYKLVNGTLQREMGNGSLYLVTGVDKTNAWENVVVDHGSRSQSCSLMFNTGGVVDGRLRLARSSLQQASVTSRCSPEENTKHNQTLFVRGFCVSVKTGFWSKFGRRVSVSGTDDMSYNDPLGKSRHVPFGNWSTGSSSSRSRRSSQSSTDDSLSNIEDNMADEVHHPLMALSNALLQLREDAEIVVIHDDDLISLLTEEDIEIPDTSILMQRLLSTFEVEVEAGHIILRKQPPWNQPDDSNHRAHQSF</sequence>
<organism evidence="2 3">
    <name type="scientific">Paramarasmius palmivorus</name>
    <dbReference type="NCBI Taxonomy" id="297713"/>
    <lineage>
        <taxon>Eukaryota</taxon>
        <taxon>Fungi</taxon>
        <taxon>Dikarya</taxon>
        <taxon>Basidiomycota</taxon>
        <taxon>Agaricomycotina</taxon>
        <taxon>Agaricomycetes</taxon>
        <taxon>Agaricomycetidae</taxon>
        <taxon>Agaricales</taxon>
        <taxon>Marasmiineae</taxon>
        <taxon>Marasmiaceae</taxon>
        <taxon>Paramarasmius</taxon>
    </lineage>
</organism>
<gene>
    <name evidence="2" type="primary">CDC4_3</name>
    <name evidence="2" type="ORF">VNI00_009806</name>
</gene>
<feature type="compositionally biased region" description="Low complexity" evidence="1">
    <location>
        <begin position="303"/>
        <end position="324"/>
    </location>
</feature>
<dbReference type="AlphaFoldDB" id="A0AAW0CNF2"/>
<protein>
    <submittedName>
        <fullName evidence="2">SCF ubiquitin ligase complex subunit cdc4</fullName>
    </submittedName>
</protein>
<evidence type="ECO:0000256" key="1">
    <source>
        <dbReference type="SAM" id="MobiDB-lite"/>
    </source>
</evidence>
<evidence type="ECO:0000313" key="3">
    <source>
        <dbReference type="Proteomes" id="UP001383192"/>
    </source>
</evidence>
<accession>A0AAW0CNF2</accession>